<sequence length="129" mass="14969">MFIEFIPTRFAAGVDGKLELSLKAFDPQDKAEGVEKTSLSGIREYTDYRTEEEAKCQTVWVTLTDEQYAVWKSFKNSCAFGQFFTFDPYGTETTPDDPQSVQLKFKSFKEKRRPGRRFQFSFTTIRVIS</sequence>
<accession>A0A1Q2M437</accession>
<keyword evidence="2" id="KW-1185">Reference proteome</keyword>
<organism evidence="1 2">
    <name type="scientific">Microbulbifer agarilyticus</name>
    <dbReference type="NCBI Taxonomy" id="260552"/>
    <lineage>
        <taxon>Bacteria</taxon>
        <taxon>Pseudomonadati</taxon>
        <taxon>Pseudomonadota</taxon>
        <taxon>Gammaproteobacteria</taxon>
        <taxon>Cellvibrionales</taxon>
        <taxon>Microbulbiferaceae</taxon>
        <taxon>Microbulbifer</taxon>
    </lineage>
</organism>
<evidence type="ECO:0000313" key="1">
    <source>
        <dbReference type="EMBL" id="AQQ67493.1"/>
    </source>
</evidence>
<name>A0A1Q2M437_9GAMM</name>
<dbReference type="STRING" id="260552.Mag101_07450"/>
<dbReference type="OrthoDB" id="5733252at2"/>
<evidence type="ECO:0000313" key="2">
    <source>
        <dbReference type="Proteomes" id="UP000188219"/>
    </source>
</evidence>
<dbReference type="RefSeq" id="WP_077402924.1">
    <property type="nucleotide sequence ID" value="NZ_CP019650.1"/>
</dbReference>
<reference evidence="1" key="1">
    <citation type="submission" date="2017-02" db="EMBL/GenBank/DDBJ databases">
        <title>Genome of Microbulbifer agarilyticus GP101.</title>
        <authorList>
            <person name="Jung J."/>
            <person name="Bae S.S."/>
            <person name="Baek K."/>
        </authorList>
    </citation>
    <scope>NUCLEOTIDE SEQUENCE [LARGE SCALE GENOMIC DNA]</scope>
    <source>
        <strain evidence="1">GP101</strain>
    </source>
</reference>
<gene>
    <name evidence="1" type="ORF">Mag101_07450</name>
</gene>
<dbReference type="EMBL" id="CP019650">
    <property type="protein sequence ID" value="AQQ67493.1"/>
    <property type="molecule type" value="Genomic_DNA"/>
</dbReference>
<protein>
    <submittedName>
        <fullName evidence="1">Uncharacterized protein</fullName>
    </submittedName>
</protein>
<dbReference type="Proteomes" id="UP000188219">
    <property type="component" value="Chromosome"/>
</dbReference>
<proteinExistence type="predicted"/>
<dbReference type="AlphaFoldDB" id="A0A1Q2M437"/>
<dbReference type="KEGG" id="maga:Mag101_07450"/>